<proteinExistence type="predicted"/>
<gene>
    <name evidence="1" type="ordered locus">Sinac_6045</name>
</gene>
<dbReference type="AlphaFoldDB" id="L0DL81"/>
<evidence type="ECO:0000313" key="1">
    <source>
        <dbReference type="EMBL" id="AGA30154.1"/>
    </source>
</evidence>
<reference evidence="1 2" key="1">
    <citation type="submission" date="2012-02" db="EMBL/GenBank/DDBJ databases">
        <title>Complete sequence of chromosome of Singulisphaera acidiphila DSM 18658.</title>
        <authorList>
            <consortium name="US DOE Joint Genome Institute (JGI-PGF)"/>
            <person name="Lucas S."/>
            <person name="Copeland A."/>
            <person name="Lapidus A."/>
            <person name="Glavina del Rio T."/>
            <person name="Dalin E."/>
            <person name="Tice H."/>
            <person name="Bruce D."/>
            <person name="Goodwin L."/>
            <person name="Pitluck S."/>
            <person name="Peters L."/>
            <person name="Ovchinnikova G."/>
            <person name="Chertkov O."/>
            <person name="Kyrpides N."/>
            <person name="Mavromatis K."/>
            <person name="Ivanova N."/>
            <person name="Brettin T."/>
            <person name="Detter J.C."/>
            <person name="Han C."/>
            <person name="Larimer F."/>
            <person name="Land M."/>
            <person name="Hauser L."/>
            <person name="Markowitz V."/>
            <person name="Cheng J.-F."/>
            <person name="Hugenholtz P."/>
            <person name="Woyke T."/>
            <person name="Wu D."/>
            <person name="Tindall B."/>
            <person name="Pomrenke H."/>
            <person name="Brambilla E."/>
            <person name="Klenk H.-P."/>
            <person name="Eisen J.A."/>
        </authorList>
    </citation>
    <scope>NUCLEOTIDE SEQUENCE [LARGE SCALE GENOMIC DNA]</scope>
    <source>
        <strain evidence="2">ATCC BAA-1392 / DSM 18658 / VKM B-2454 / MOB10</strain>
    </source>
</reference>
<sequence length="227" mass="25883">MNDLISGQFAKLPREMLSKFEEFEKTTVQGDRQISQLSLQYKEDTIVLDVPTALPRKPSSSLTGCVVKQTNLDQFDAYRNFARRIIPSSLKTTGREVATDDDMAVLLIILEACTNNMNADRSMPTARIRQNWEILFANTDVMRPWCPRSYTALRDRLSEKDYIDWGDTHYLPGSMSPDGKGKTARRRASEALMNLLDNEKRRLQSGKAVVEPKMPDDERVFAVAFLE</sequence>
<evidence type="ECO:0000313" key="2">
    <source>
        <dbReference type="Proteomes" id="UP000010798"/>
    </source>
</evidence>
<dbReference type="RefSeq" id="WP_015249244.1">
    <property type="nucleotide sequence ID" value="NC_019892.1"/>
</dbReference>
<keyword evidence="2" id="KW-1185">Reference proteome</keyword>
<dbReference type="Proteomes" id="UP000010798">
    <property type="component" value="Chromosome"/>
</dbReference>
<organism evidence="1 2">
    <name type="scientific">Singulisphaera acidiphila (strain ATCC BAA-1392 / DSM 18658 / VKM B-2454 / MOB10)</name>
    <dbReference type="NCBI Taxonomy" id="886293"/>
    <lineage>
        <taxon>Bacteria</taxon>
        <taxon>Pseudomonadati</taxon>
        <taxon>Planctomycetota</taxon>
        <taxon>Planctomycetia</taxon>
        <taxon>Isosphaerales</taxon>
        <taxon>Isosphaeraceae</taxon>
        <taxon>Singulisphaera</taxon>
    </lineage>
</organism>
<dbReference type="eggNOG" id="ENOG502ZH31">
    <property type="taxonomic scope" value="Bacteria"/>
</dbReference>
<dbReference type="EMBL" id="CP003364">
    <property type="protein sequence ID" value="AGA30154.1"/>
    <property type="molecule type" value="Genomic_DNA"/>
</dbReference>
<name>L0DL81_SINAD</name>
<accession>L0DL81</accession>
<protein>
    <submittedName>
        <fullName evidence="1">Uncharacterized protein</fullName>
    </submittedName>
</protein>
<dbReference type="HOGENOM" id="CLU_1219049_0_0_0"/>
<dbReference type="KEGG" id="saci:Sinac_6045"/>
<dbReference type="OrthoDB" id="232059at2"/>